<dbReference type="RefSeq" id="WP_109833883.1">
    <property type="nucleotide sequence ID" value="NZ_CP017195.1"/>
</dbReference>
<evidence type="ECO:0000313" key="1">
    <source>
        <dbReference type="EMBL" id="QDJ27220.1"/>
    </source>
</evidence>
<dbReference type="AlphaFoldDB" id="A0A7L4WCP0"/>
<protein>
    <submittedName>
        <fullName evidence="1">Uncharacterized protein</fullName>
    </submittedName>
</protein>
<accession>A0A7L4WCP0</accession>
<dbReference type="KEGG" id="lpaa:BHS01_00905"/>
<proteinExistence type="predicted"/>
<organism evidence="1 2">
    <name type="scientific">Pseudolactococcus paracarnosus</name>
    <dbReference type="NCBI Taxonomy" id="2749962"/>
    <lineage>
        <taxon>Bacteria</taxon>
        <taxon>Bacillati</taxon>
        <taxon>Bacillota</taxon>
        <taxon>Bacilli</taxon>
        <taxon>Lactobacillales</taxon>
        <taxon>Streptococcaceae</taxon>
        <taxon>Pseudolactococcus</taxon>
    </lineage>
</organism>
<dbReference type="Proteomes" id="UP000516280">
    <property type="component" value="Chromosome"/>
</dbReference>
<sequence>MYYYRISKYNPKLRNNSGEYRLEDWTSYSDIGKVFLGIELKFYTYEQVENSYIDFILSVMKETNTKFLEIEELEKYDDTADIFKFNAKYDQLYRELDTNRLIGVNELPTLLRLQLRDYIWTKLISEALTIHFGYDYYMYIICKKKLNEFCNESLEETIYIEKNYKSPYLN</sequence>
<name>A0A7L4WCP0_9LACT</name>
<gene>
    <name evidence="1" type="ORF">BHS01_00905</name>
</gene>
<reference evidence="1 2" key="1">
    <citation type="submission" date="2016-09" db="EMBL/GenBank/DDBJ databases">
        <title>Lactic acid bacteria from MAP meat Genome sequencing and assembly.</title>
        <authorList>
            <person name="Behr J."/>
            <person name="Hilgarth M."/>
            <person name="Vogel R.F."/>
        </authorList>
    </citation>
    <scope>NUCLEOTIDE SEQUENCE [LARGE SCALE GENOMIC DNA]</scope>
    <source>
        <strain evidence="1 2">TMW21615</strain>
    </source>
</reference>
<evidence type="ECO:0000313" key="2">
    <source>
        <dbReference type="Proteomes" id="UP000516280"/>
    </source>
</evidence>
<dbReference type="EMBL" id="CP017195">
    <property type="protein sequence ID" value="QDJ27220.1"/>
    <property type="molecule type" value="Genomic_DNA"/>
</dbReference>